<organism evidence="1">
    <name type="scientific">Anguilla anguilla</name>
    <name type="common">European freshwater eel</name>
    <name type="synonym">Muraena anguilla</name>
    <dbReference type="NCBI Taxonomy" id="7936"/>
    <lineage>
        <taxon>Eukaryota</taxon>
        <taxon>Metazoa</taxon>
        <taxon>Chordata</taxon>
        <taxon>Craniata</taxon>
        <taxon>Vertebrata</taxon>
        <taxon>Euteleostomi</taxon>
        <taxon>Actinopterygii</taxon>
        <taxon>Neopterygii</taxon>
        <taxon>Teleostei</taxon>
        <taxon>Anguilliformes</taxon>
        <taxon>Anguillidae</taxon>
        <taxon>Anguilla</taxon>
    </lineage>
</organism>
<reference evidence="1" key="1">
    <citation type="submission" date="2014-11" db="EMBL/GenBank/DDBJ databases">
        <authorList>
            <person name="Amaro Gonzalez C."/>
        </authorList>
    </citation>
    <scope>NUCLEOTIDE SEQUENCE</scope>
</reference>
<proteinExistence type="predicted"/>
<sequence>MNGWACVSPLYSITYRLMLLTVKSMAQLCHVICFDCLNQMQNHPSFRYHFQKILNVHITIHKLQQYLDRFSRYTGGKRNNGNIDDGMCVLLL</sequence>
<name>A0A0E9WZV4_ANGAN</name>
<evidence type="ECO:0000313" key="1">
    <source>
        <dbReference type="EMBL" id="JAH94968.1"/>
    </source>
</evidence>
<protein>
    <submittedName>
        <fullName evidence="1">Uncharacterized protein</fullName>
    </submittedName>
</protein>
<accession>A0A0E9WZV4</accession>
<dbReference type="EMBL" id="GBXM01013609">
    <property type="protein sequence ID" value="JAH94968.1"/>
    <property type="molecule type" value="Transcribed_RNA"/>
</dbReference>
<dbReference type="AlphaFoldDB" id="A0A0E9WZV4"/>
<reference evidence="1" key="2">
    <citation type="journal article" date="2015" name="Fish Shellfish Immunol.">
        <title>Early steps in the European eel (Anguilla anguilla)-Vibrio vulnificus interaction in the gills: Role of the RtxA13 toxin.</title>
        <authorList>
            <person name="Callol A."/>
            <person name="Pajuelo D."/>
            <person name="Ebbesson L."/>
            <person name="Teles M."/>
            <person name="MacKenzie S."/>
            <person name="Amaro C."/>
        </authorList>
    </citation>
    <scope>NUCLEOTIDE SEQUENCE</scope>
</reference>